<comment type="caution">
    <text evidence="7">The sequence shown here is derived from an EMBL/GenBank/DDBJ whole genome shotgun (WGS) entry which is preliminary data.</text>
</comment>
<dbReference type="GO" id="GO:0016874">
    <property type="term" value="F:ligase activity"/>
    <property type="evidence" value="ECO:0007669"/>
    <property type="project" value="UniProtKB-KW"/>
</dbReference>
<evidence type="ECO:0000313" key="8">
    <source>
        <dbReference type="Proteomes" id="UP001370299"/>
    </source>
</evidence>
<feature type="transmembrane region" description="Helical" evidence="5">
    <location>
        <begin position="193"/>
        <end position="210"/>
    </location>
</feature>
<dbReference type="RefSeq" id="WP_340197498.1">
    <property type="nucleotide sequence ID" value="NZ_JBBKAP010000069.1"/>
</dbReference>
<evidence type="ECO:0000256" key="2">
    <source>
        <dbReference type="ARBA" id="ARBA00022692"/>
    </source>
</evidence>
<dbReference type="PANTHER" id="PTHR37422">
    <property type="entry name" value="TEICHURONIC ACID BIOSYNTHESIS PROTEIN TUAE"/>
    <property type="match status" value="1"/>
</dbReference>
<keyword evidence="2 5" id="KW-0812">Transmembrane</keyword>
<feature type="transmembrane region" description="Helical" evidence="5">
    <location>
        <begin position="100"/>
        <end position="122"/>
    </location>
</feature>
<comment type="subcellular location">
    <subcellularLocation>
        <location evidence="1">Membrane</location>
        <topology evidence="1">Multi-pass membrane protein</topology>
    </subcellularLocation>
</comment>
<name>A0ABU8Y684_9MICO</name>
<evidence type="ECO:0000259" key="6">
    <source>
        <dbReference type="Pfam" id="PF04932"/>
    </source>
</evidence>
<proteinExistence type="predicted"/>
<keyword evidence="8" id="KW-1185">Reference proteome</keyword>
<accession>A0ABU8Y684</accession>
<evidence type="ECO:0000256" key="5">
    <source>
        <dbReference type="SAM" id="Phobius"/>
    </source>
</evidence>
<dbReference type="EMBL" id="JBBLYY010000017">
    <property type="protein sequence ID" value="MEK0170336.1"/>
    <property type="molecule type" value="Genomic_DNA"/>
</dbReference>
<dbReference type="InterPro" id="IPR051533">
    <property type="entry name" value="WaaL-like"/>
</dbReference>
<feature type="transmembrane region" description="Helical" evidence="5">
    <location>
        <begin position="290"/>
        <end position="311"/>
    </location>
</feature>
<sequence length="394" mass="42025">MTRLAGIGAAVLAFASAIEPNLVLRYGPVVAIVTLILSNPRRLRLGWTEVLLGLFVVWIGYSQLWSVAPERYLVNALTLVSSALSFVAVRAAIDRGVNLFVVFVAYVSGNFVALAMTSWQLVANGEAQLDGDRVTQAGVLNVNHVAYGLVASIALVVLLWRSSVMQQPIVRVLTITLLVFLVAGVLATGTRSALLAILCLAAWLVIRWLGGSLRALTVVVVAWSVFVSAGWLDRVLELVDFGERGRGGLSGRLDIWPVARQLWDQDWLLGSGLGAVRSATPDQLASHNTILETGSTLGLVGLVVFFAFLVLSQRDRLGEIPDSTRDLRLGVVIATLTPIVLSGIWEYDASGWMALALLGQPFIERSTQRDVATDGRGALLAAGGPPALVGIAAS</sequence>
<keyword evidence="3 5" id="KW-1133">Transmembrane helix</keyword>
<feature type="transmembrane region" description="Helical" evidence="5">
    <location>
        <begin position="169"/>
        <end position="187"/>
    </location>
</feature>
<dbReference type="InterPro" id="IPR007016">
    <property type="entry name" value="O-antigen_ligase-rel_domated"/>
</dbReference>
<evidence type="ECO:0000256" key="3">
    <source>
        <dbReference type="ARBA" id="ARBA00022989"/>
    </source>
</evidence>
<feature type="transmembrane region" description="Helical" evidence="5">
    <location>
        <begin position="142"/>
        <end position="160"/>
    </location>
</feature>
<keyword evidence="4 5" id="KW-0472">Membrane</keyword>
<feature type="transmembrane region" description="Helical" evidence="5">
    <location>
        <begin position="72"/>
        <end position="93"/>
    </location>
</feature>
<feature type="domain" description="O-antigen ligase-related" evidence="6">
    <location>
        <begin position="177"/>
        <end position="306"/>
    </location>
</feature>
<gene>
    <name evidence="7" type="ORF">WMN62_02535</name>
</gene>
<dbReference type="PANTHER" id="PTHR37422:SF13">
    <property type="entry name" value="LIPOPOLYSACCHARIDE BIOSYNTHESIS PROTEIN PA4999-RELATED"/>
    <property type="match status" value="1"/>
</dbReference>
<dbReference type="Pfam" id="PF04932">
    <property type="entry name" value="Wzy_C"/>
    <property type="match status" value="1"/>
</dbReference>
<keyword evidence="7" id="KW-0436">Ligase</keyword>
<feature type="transmembrane region" description="Helical" evidence="5">
    <location>
        <begin position="50"/>
        <end position="66"/>
    </location>
</feature>
<evidence type="ECO:0000313" key="7">
    <source>
        <dbReference type="EMBL" id="MEK0170336.1"/>
    </source>
</evidence>
<dbReference type="Proteomes" id="UP001370299">
    <property type="component" value="Unassembled WGS sequence"/>
</dbReference>
<feature type="transmembrane region" description="Helical" evidence="5">
    <location>
        <begin position="215"/>
        <end position="232"/>
    </location>
</feature>
<evidence type="ECO:0000256" key="1">
    <source>
        <dbReference type="ARBA" id="ARBA00004141"/>
    </source>
</evidence>
<protein>
    <submittedName>
        <fullName evidence="7">O-antigen ligase family protein</fullName>
    </submittedName>
</protein>
<reference evidence="7 8" key="1">
    <citation type="submission" date="2024-03" db="EMBL/GenBank/DDBJ databases">
        <title>Whole genomes of four grape xylem sap localized bacterial endophytes.</title>
        <authorList>
            <person name="Kumar G."/>
            <person name="Savka M.A."/>
        </authorList>
    </citation>
    <scope>NUCLEOTIDE SEQUENCE [LARGE SCALE GENOMIC DNA]</scope>
    <source>
        <strain evidence="7 8">RIT_GXS8</strain>
    </source>
</reference>
<evidence type="ECO:0000256" key="4">
    <source>
        <dbReference type="ARBA" id="ARBA00023136"/>
    </source>
</evidence>
<organism evidence="7 8">
    <name type="scientific">Curtobacterium citreum</name>
    <dbReference type="NCBI Taxonomy" id="2036"/>
    <lineage>
        <taxon>Bacteria</taxon>
        <taxon>Bacillati</taxon>
        <taxon>Actinomycetota</taxon>
        <taxon>Actinomycetes</taxon>
        <taxon>Micrococcales</taxon>
        <taxon>Microbacteriaceae</taxon>
        <taxon>Curtobacterium</taxon>
    </lineage>
</organism>